<dbReference type="Gene3D" id="3.40.350.10">
    <property type="entry name" value="Creatinase/prolidase N-terminal domain"/>
    <property type="match status" value="1"/>
</dbReference>
<protein>
    <recommendedName>
        <fullName evidence="3">Peptidase M24 domain-containing protein</fullName>
    </recommendedName>
</protein>
<feature type="compositionally biased region" description="Polar residues" evidence="1">
    <location>
        <begin position="1"/>
        <end position="18"/>
    </location>
</feature>
<dbReference type="InterPro" id="IPR036005">
    <property type="entry name" value="Creatinase/aminopeptidase-like"/>
</dbReference>
<dbReference type="AlphaFoldDB" id="A0A058ZBR9"/>
<evidence type="ECO:0000256" key="1">
    <source>
        <dbReference type="SAM" id="MobiDB-lite"/>
    </source>
</evidence>
<dbReference type="OrthoDB" id="9995434at2759"/>
<dbReference type="SUPFAM" id="SSF53092">
    <property type="entry name" value="Creatinase/prolidase N-terminal domain"/>
    <property type="match status" value="1"/>
</dbReference>
<feature type="transmembrane region" description="Helical" evidence="2">
    <location>
        <begin position="63"/>
        <end position="87"/>
    </location>
</feature>
<keyword evidence="2" id="KW-0812">Transmembrane</keyword>
<evidence type="ECO:0000313" key="5">
    <source>
        <dbReference type="Proteomes" id="UP000030693"/>
    </source>
</evidence>
<dbReference type="Pfam" id="PF00557">
    <property type="entry name" value="Peptidase_M24"/>
    <property type="match status" value="1"/>
</dbReference>
<gene>
    <name evidence="4" type="ORF">H696_02320</name>
</gene>
<accession>A0A058ZBR9</accession>
<keyword evidence="2" id="KW-0472">Membrane</keyword>
<dbReference type="GeneID" id="20527045"/>
<dbReference type="InterPro" id="IPR000994">
    <property type="entry name" value="Pept_M24"/>
</dbReference>
<feature type="domain" description="Peptidase M24" evidence="3">
    <location>
        <begin position="275"/>
        <end position="488"/>
    </location>
</feature>
<sequence>MSSQYTRVPTEDTGNLYTTLPLPHDNPSTNHHLADPEDYAGGDKKSSSSAGGASSDALTRSKWFYPVLVLCFILMVVVGVLLALIFTRPFSDGNSRKYAHLNGYCADVPAITETEFADRRVRLSNEMVTSGVDVLVTEAGSTMLYMAGAKWKRSERPFLAVLSRLGRPADDPGFEYFFVSPAFEHDKASEVVKGAALVYYQEDESPYLALARHLGLDPDAADPPTAAARIQVDRDTRGFVYFGIAGALAPGHELVSDTGLVRAVRGVKSKAEVDIMRCANLATKAAIRAVLEDVTAGTTQAEVSAEIAGALSAAGLTNTWSIALYGPNAAAPHGITGNAGLKLTRGMMILLDAGGDLLGYQSDITRTVRWPLGTLTSDDGPEHYDRSTLIWNTVRQAHEAAVRAIRPGVRATDIDAAARDVVEAAGFGSDYETFTHRLGHGIGIDGHEDPYMNRGNEEEIRVGHCFSVEPGLYLRDETGVRIEDIVCVVSETAPYIELFGATSDDVLNPLALH</sequence>
<feature type="region of interest" description="Disordered" evidence="1">
    <location>
        <begin position="1"/>
        <end position="55"/>
    </location>
</feature>
<proteinExistence type="predicted"/>
<keyword evidence="2" id="KW-1133">Transmembrane helix</keyword>
<keyword evidence="5" id="KW-1185">Reference proteome</keyword>
<dbReference type="SUPFAM" id="SSF55920">
    <property type="entry name" value="Creatinase/aminopeptidase"/>
    <property type="match status" value="1"/>
</dbReference>
<organism evidence="4">
    <name type="scientific">Fonticula alba</name>
    <name type="common">Slime mold</name>
    <dbReference type="NCBI Taxonomy" id="691883"/>
    <lineage>
        <taxon>Eukaryota</taxon>
        <taxon>Rotosphaerida</taxon>
        <taxon>Fonticulaceae</taxon>
        <taxon>Fonticula</taxon>
    </lineage>
</organism>
<dbReference type="Gene3D" id="3.90.230.10">
    <property type="entry name" value="Creatinase/methionine aminopeptidase superfamily"/>
    <property type="match status" value="1"/>
</dbReference>
<dbReference type="PANTHER" id="PTHR46112:SF2">
    <property type="entry name" value="XAA-PRO AMINOPEPTIDASE P-RELATED"/>
    <property type="match status" value="1"/>
</dbReference>
<evidence type="ECO:0000259" key="3">
    <source>
        <dbReference type="Pfam" id="PF00557"/>
    </source>
</evidence>
<dbReference type="EMBL" id="KB932203">
    <property type="protein sequence ID" value="KCV71368.1"/>
    <property type="molecule type" value="Genomic_DNA"/>
</dbReference>
<dbReference type="Proteomes" id="UP000030693">
    <property type="component" value="Unassembled WGS sequence"/>
</dbReference>
<dbReference type="PANTHER" id="PTHR46112">
    <property type="entry name" value="AMINOPEPTIDASE"/>
    <property type="match status" value="1"/>
</dbReference>
<dbReference type="InterPro" id="IPR050659">
    <property type="entry name" value="Peptidase_M24B"/>
</dbReference>
<evidence type="ECO:0000313" key="4">
    <source>
        <dbReference type="EMBL" id="KCV71368.1"/>
    </source>
</evidence>
<evidence type="ECO:0000256" key="2">
    <source>
        <dbReference type="SAM" id="Phobius"/>
    </source>
</evidence>
<name>A0A058ZBR9_FONAL</name>
<dbReference type="STRING" id="691883.A0A058ZBR9"/>
<dbReference type="eggNOG" id="KOG2414">
    <property type="taxonomic scope" value="Eukaryota"/>
</dbReference>
<reference evidence="4" key="1">
    <citation type="submission" date="2013-04" db="EMBL/GenBank/DDBJ databases">
        <title>The Genome Sequence of Fonticula alba ATCC 38817.</title>
        <authorList>
            <consortium name="The Broad Institute Genomics Platform"/>
            <person name="Russ C."/>
            <person name="Cuomo C."/>
            <person name="Burger G."/>
            <person name="Gray M.W."/>
            <person name="Holland P.W.H."/>
            <person name="King N."/>
            <person name="Lang F.B.F."/>
            <person name="Roger A.J."/>
            <person name="Ruiz-Trillo I."/>
            <person name="Brown M."/>
            <person name="Walker B."/>
            <person name="Young S."/>
            <person name="Zeng Q."/>
            <person name="Gargeya S."/>
            <person name="Fitzgerald M."/>
            <person name="Haas B."/>
            <person name="Abouelleil A."/>
            <person name="Allen A.W."/>
            <person name="Alvarado L."/>
            <person name="Arachchi H.M."/>
            <person name="Berlin A.M."/>
            <person name="Chapman S.B."/>
            <person name="Gainer-Dewar J."/>
            <person name="Goldberg J."/>
            <person name="Griggs A."/>
            <person name="Gujja S."/>
            <person name="Hansen M."/>
            <person name="Howarth C."/>
            <person name="Imamovic A."/>
            <person name="Ireland A."/>
            <person name="Larimer J."/>
            <person name="McCowan C."/>
            <person name="Murphy C."/>
            <person name="Pearson M."/>
            <person name="Poon T.W."/>
            <person name="Priest M."/>
            <person name="Roberts A."/>
            <person name="Saif S."/>
            <person name="Shea T."/>
            <person name="Sisk P."/>
            <person name="Sykes S."/>
            <person name="Wortman J."/>
            <person name="Nusbaum C."/>
            <person name="Birren B."/>
        </authorList>
    </citation>
    <scope>NUCLEOTIDE SEQUENCE [LARGE SCALE GENOMIC DNA]</scope>
    <source>
        <strain evidence="4">ATCC 38817</strain>
    </source>
</reference>
<dbReference type="InterPro" id="IPR029149">
    <property type="entry name" value="Creatin/AminoP/Spt16_N"/>
</dbReference>
<dbReference type="RefSeq" id="XP_009494491.1">
    <property type="nucleotide sequence ID" value="XM_009496216.1"/>
</dbReference>